<evidence type="ECO:0000313" key="2">
    <source>
        <dbReference type="EMBL" id="KAF2900216.1"/>
    </source>
</evidence>
<dbReference type="PANTHER" id="PTHR47331">
    <property type="entry name" value="PHD-TYPE DOMAIN-CONTAINING PROTEIN"/>
    <property type="match status" value="1"/>
</dbReference>
<gene>
    <name evidence="2" type="ORF">ILUMI_05968</name>
</gene>
<evidence type="ECO:0008006" key="4">
    <source>
        <dbReference type="Google" id="ProtNLM"/>
    </source>
</evidence>
<organism evidence="2 3">
    <name type="scientific">Ignelater luminosus</name>
    <name type="common">Cucubano</name>
    <name type="synonym">Pyrophorus luminosus</name>
    <dbReference type="NCBI Taxonomy" id="2038154"/>
    <lineage>
        <taxon>Eukaryota</taxon>
        <taxon>Metazoa</taxon>
        <taxon>Ecdysozoa</taxon>
        <taxon>Arthropoda</taxon>
        <taxon>Hexapoda</taxon>
        <taxon>Insecta</taxon>
        <taxon>Pterygota</taxon>
        <taxon>Neoptera</taxon>
        <taxon>Endopterygota</taxon>
        <taxon>Coleoptera</taxon>
        <taxon>Polyphaga</taxon>
        <taxon>Elateriformia</taxon>
        <taxon>Elateroidea</taxon>
        <taxon>Elateridae</taxon>
        <taxon>Agrypninae</taxon>
        <taxon>Pyrophorini</taxon>
        <taxon>Ignelater</taxon>
    </lineage>
</organism>
<dbReference type="PANTHER" id="PTHR47331:SF5">
    <property type="entry name" value="RIBONUCLEASE H"/>
    <property type="match status" value="1"/>
</dbReference>
<dbReference type="Proteomes" id="UP000801492">
    <property type="component" value="Unassembled WGS sequence"/>
</dbReference>
<dbReference type="OrthoDB" id="8052806at2759"/>
<sequence>MGKLEQYKAQLEIIENKVKKIEDYVKSFKPASSINQLKARLTIIADSRKEFEEVQFEIEQLDKETSMTEHTKALKTHSTVSLLSAAVVLIKNAKNEFESCRALLDVGSMSHYITQSMYNHLGLNPSKANIEIRGLNGTVSSVNRKIDVKIKSRYSAFEADLNCLVVTEITENLPLVSLNLSSVEIPKNLRLADPEFYSSSHMDLLIGAGLFLQLLCVGQGGFYNNSANILGSSTACNLSLQQQVENFWALENPVMGSNEPLNLTTEEIACENHFRKNTIRDDAGRFIVKLPIKNDKLDIADTRGTALKRFFSLERNLSKDPQKKREYLKFISEYRELNHMELMTQLPSDSQSVYLSHHAVVNENSTTSRLRVVFDASEKSFNNRSLNDNLMAGPVIQQNLFSIILRFRTFQYVLPGDITKCIVNFGSVWFLKLPEEFWPESQVNVSKANIPDKRIALPMTVIPKTEMPVLTKFSSYGRLQRVIA</sequence>
<reference evidence="2" key="1">
    <citation type="submission" date="2019-08" db="EMBL/GenBank/DDBJ databases">
        <title>The genome of the North American firefly Photinus pyralis.</title>
        <authorList>
            <consortium name="Photinus pyralis genome working group"/>
            <person name="Fallon T.R."/>
            <person name="Sander Lower S.E."/>
            <person name="Weng J.-K."/>
        </authorList>
    </citation>
    <scope>NUCLEOTIDE SEQUENCE</scope>
    <source>
        <strain evidence="2">TRF0915ILg1</strain>
        <tissue evidence="2">Whole body</tissue>
    </source>
</reference>
<proteinExistence type="predicted"/>
<accession>A0A8K0DB94</accession>
<feature type="coiled-coil region" evidence="1">
    <location>
        <begin position="4"/>
        <end position="64"/>
    </location>
</feature>
<comment type="caution">
    <text evidence="2">The sequence shown here is derived from an EMBL/GenBank/DDBJ whole genome shotgun (WGS) entry which is preliminary data.</text>
</comment>
<keyword evidence="3" id="KW-1185">Reference proteome</keyword>
<protein>
    <recommendedName>
        <fullName evidence="4">Peptidase aspartic putative domain-containing protein</fullName>
    </recommendedName>
</protein>
<evidence type="ECO:0000313" key="3">
    <source>
        <dbReference type="Proteomes" id="UP000801492"/>
    </source>
</evidence>
<keyword evidence="1" id="KW-0175">Coiled coil</keyword>
<name>A0A8K0DB94_IGNLU</name>
<dbReference type="EMBL" id="VTPC01002338">
    <property type="protein sequence ID" value="KAF2900216.1"/>
    <property type="molecule type" value="Genomic_DNA"/>
</dbReference>
<evidence type="ECO:0000256" key="1">
    <source>
        <dbReference type="SAM" id="Coils"/>
    </source>
</evidence>
<dbReference type="AlphaFoldDB" id="A0A8K0DB94"/>